<gene>
    <name evidence="4" type="ordered locus">Mmar10_0047</name>
</gene>
<dbReference type="KEGG" id="mmr:Mmar10_0047"/>
<dbReference type="eggNOG" id="COG3544">
    <property type="taxonomic scope" value="Bacteria"/>
</dbReference>
<evidence type="ECO:0000256" key="1">
    <source>
        <dbReference type="SAM" id="MobiDB-lite"/>
    </source>
</evidence>
<proteinExistence type="predicted"/>
<accession>Q0ATP4</accession>
<evidence type="ECO:0000259" key="3">
    <source>
        <dbReference type="Pfam" id="PF03713"/>
    </source>
</evidence>
<dbReference type="EMBL" id="CP000449">
    <property type="protein sequence ID" value="ABI64343.1"/>
    <property type="molecule type" value="Genomic_DNA"/>
</dbReference>
<dbReference type="PANTHER" id="PTHR36933:SF1">
    <property type="entry name" value="SLL0788 PROTEIN"/>
    <property type="match status" value="1"/>
</dbReference>
<evidence type="ECO:0000313" key="5">
    <source>
        <dbReference type="Proteomes" id="UP000001964"/>
    </source>
</evidence>
<dbReference type="OrthoDB" id="517560at2"/>
<sequence length="232" mass="24376" precursor="true">MCKSVTILAIGLGLAAAPLALASPPIFQPGAPGGAARTLTPEQSIEMAQTGHSAADARFMQHMIVHHGQAVAMGELIADRTTNAEIALMGERIARSQASEIEMMRAWLEHRGLSTRMSHDTDMPGSMPEHGSHALASGMNHASHDAPSDTPVMPGMLSPAQMAQLEAARGTDFDSLYLTGMIHHHQGAINMVTALLAGSGNGMDPQLSEFLSAVIADQAAEISRMRGLLADL</sequence>
<feature type="signal peptide" evidence="2">
    <location>
        <begin position="1"/>
        <end position="22"/>
    </location>
</feature>
<evidence type="ECO:0000313" key="4">
    <source>
        <dbReference type="EMBL" id="ABI64343.1"/>
    </source>
</evidence>
<dbReference type="Pfam" id="PF03713">
    <property type="entry name" value="DUF305"/>
    <property type="match status" value="1"/>
</dbReference>
<dbReference type="Gene3D" id="1.20.1260.10">
    <property type="match status" value="1"/>
</dbReference>
<feature type="domain" description="DUF305" evidence="3">
    <location>
        <begin position="56"/>
        <end position="229"/>
    </location>
</feature>
<keyword evidence="5" id="KW-1185">Reference proteome</keyword>
<dbReference type="HOGENOM" id="CLU_074343_1_1_5"/>
<dbReference type="STRING" id="394221.Mmar10_0047"/>
<dbReference type="InterPro" id="IPR005183">
    <property type="entry name" value="DUF305_CopM-like"/>
</dbReference>
<reference evidence="4 5" key="1">
    <citation type="submission" date="2006-08" db="EMBL/GenBank/DDBJ databases">
        <title>Complete sequence of Maricaulis maris MCS10.</title>
        <authorList>
            <consortium name="US DOE Joint Genome Institute"/>
            <person name="Copeland A."/>
            <person name="Lucas S."/>
            <person name="Lapidus A."/>
            <person name="Barry K."/>
            <person name="Detter J.C."/>
            <person name="Glavina del Rio T."/>
            <person name="Hammon N."/>
            <person name="Israni S."/>
            <person name="Dalin E."/>
            <person name="Tice H."/>
            <person name="Pitluck S."/>
            <person name="Saunders E."/>
            <person name="Brettin T."/>
            <person name="Bruce D."/>
            <person name="Han C."/>
            <person name="Tapia R."/>
            <person name="Gilna P."/>
            <person name="Schmutz J."/>
            <person name="Larimer F."/>
            <person name="Land M."/>
            <person name="Hauser L."/>
            <person name="Kyrpides N."/>
            <person name="Mikhailova N."/>
            <person name="Viollier P."/>
            <person name="Stephens C."/>
            <person name="Richardson P."/>
        </authorList>
    </citation>
    <scope>NUCLEOTIDE SEQUENCE [LARGE SCALE GENOMIC DNA]</scope>
    <source>
        <strain evidence="4 5">MCS10</strain>
    </source>
</reference>
<dbReference type="AlphaFoldDB" id="Q0ATP4"/>
<dbReference type="RefSeq" id="WP_011641990.1">
    <property type="nucleotide sequence ID" value="NC_008347.1"/>
</dbReference>
<keyword evidence="2" id="KW-0732">Signal</keyword>
<feature type="region of interest" description="Disordered" evidence="1">
    <location>
        <begin position="116"/>
        <end position="153"/>
    </location>
</feature>
<dbReference type="PANTHER" id="PTHR36933">
    <property type="entry name" value="SLL0788 PROTEIN"/>
    <property type="match status" value="1"/>
</dbReference>
<organism evidence="4 5">
    <name type="scientific">Maricaulis maris (strain MCS10)</name>
    <name type="common">Caulobacter maris</name>
    <dbReference type="NCBI Taxonomy" id="394221"/>
    <lineage>
        <taxon>Bacteria</taxon>
        <taxon>Pseudomonadati</taxon>
        <taxon>Pseudomonadota</taxon>
        <taxon>Alphaproteobacteria</taxon>
        <taxon>Maricaulales</taxon>
        <taxon>Maricaulaceae</taxon>
        <taxon>Maricaulis</taxon>
    </lineage>
</organism>
<dbReference type="Proteomes" id="UP000001964">
    <property type="component" value="Chromosome"/>
</dbReference>
<protein>
    <recommendedName>
        <fullName evidence="3">DUF305 domain-containing protein</fullName>
    </recommendedName>
</protein>
<evidence type="ECO:0000256" key="2">
    <source>
        <dbReference type="SAM" id="SignalP"/>
    </source>
</evidence>
<name>Q0ATP4_MARMM</name>
<dbReference type="InterPro" id="IPR012347">
    <property type="entry name" value="Ferritin-like"/>
</dbReference>
<feature type="chain" id="PRO_5004168439" description="DUF305 domain-containing protein" evidence="2">
    <location>
        <begin position="23"/>
        <end position="232"/>
    </location>
</feature>